<keyword evidence="4" id="KW-1185">Reference proteome</keyword>
<dbReference type="InterPro" id="IPR016071">
    <property type="entry name" value="Staphylococal_nuclease_OB-fold"/>
</dbReference>
<feature type="signal peptide" evidence="1">
    <location>
        <begin position="1"/>
        <end position="29"/>
    </location>
</feature>
<sequence>MLRRLASLATSVTAAAALTVAGLPAPAVAASAACRPVAGSPRCTVWTGKVAWVADGDTLLVDVNGDGTPTPRSIRLIGVQAMEQHAYSPQPAKRRGDCHALEATARVEQLVKAGKGVVRMTAQRPGSQSRNRPLRSLSVKINGKWRDIGVDLIRHGYALWLPFAGEWAWDSAYELAEAQASGEKNLMWDEDYCGAGPAAGARLTVWANSDADGDDGTNLNGEWIRIGNGGSSPVGIGGWWVRDSGLRRYTFAAGTVVPAGGAVYVHVGKGVDTATDRYWGLTAPIFTNVDPLGHSVGDGAYLFDPQGDLRQSFVYPCRVGCGSPLAGKVSLKVKYGGVERIEVVNVSDRPVDLQGHAVVSRYQHRFEESTVLAPGESMTVPFAGGRAVLDDRGGEVRLQTSDMWTVACRWWGTGKC</sequence>
<dbReference type="Gene3D" id="2.60.40.1260">
    <property type="entry name" value="Lamin Tail domain"/>
    <property type="match status" value="1"/>
</dbReference>
<dbReference type="PROSITE" id="PS51841">
    <property type="entry name" value="LTD"/>
    <property type="match status" value="1"/>
</dbReference>
<protein>
    <submittedName>
        <fullName evidence="3">Endonuclease YncB(Thermonuclease family)</fullName>
    </submittedName>
</protein>
<name>A0A7W7H6E5_9ACTN</name>
<keyword evidence="3" id="KW-0540">Nuclease</keyword>
<keyword evidence="3" id="KW-0378">Hydrolase</keyword>
<dbReference type="Pfam" id="PF00932">
    <property type="entry name" value="LTD"/>
    <property type="match status" value="1"/>
</dbReference>
<feature type="domain" description="LTD" evidence="2">
    <location>
        <begin position="199"/>
        <end position="317"/>
    </location>
</feature>
<dbReference type="Gene3D" id="2.40.50.90">
    <property type="match status" value="1"/>
</dbReference>
<evidence type="ECO:0000313" key="3">
    <source>
        <dbReference type="EMBL" id="MBB4744853.1"/>
    </source>
</evidence>
<dbReference type="RefSeq" id="WP_185045006.1">
    <property type="nucleotide sequence ID" value="NZ_BAABFG010000005.1"/>
</dbReference>
<feature type="chain" id="PRO_5039708718" evidence="1">
    <location>
        <begin position="30"/>
        <end position="416"/>
    </location>
</feature>
<evidence type="ECO:0000259" key="2">
    <source>
        <dbReference type="PROSITE" id="PS51841"/>
    </source>
</evidence>
<dbReference type="PROSITE" id="PS51257">
    <property type="entry name" value="PROKAR_LIPOPROTEIN"/>
    <property type="match status" value="1"/>
</dbReference>
<dbReference type="InterPro" id="IPR035437">
    <property type="entry name" value="SNase_OB-fold_sf"/>
</dbReference>
<dbReference type="SMART" id="SM00318">
    <property type="entry name" value="SNc"/>
    <property type="match status" value="1"/>
</dbReference>
<dbReference type="InterPro" id="IPR036415">
    <property type="entry name" value="Lamin_tail_dom_sf"/>
</dbReference>
<accession>A0A7W7H6E5</accession>
<dbReference type="AlphaFoldDB" id="A0A7W7H6E5"/>
<dbReference type="GO" id="GO:0004519">
    <property type="term" value="F:endonuclease activity"/>
    <property type="evidence" value="ECO:0007669"/>
    <property type="project" value="UniProtKB-KW"/>
</dbReference>
<keyword evidence="3" id="KW-0255">Endonuclease</keyword>
<dbReference type="EMBL" id="JACHNB010000001">
    <property type="protein sequence ID" value="MBB4744853.1"/>
    <property type="molecule type" value="Genomic_DNA"/>
</dbReference>
<proteinExistence type="predicted"/>
<dbReference type="InterPro" id="IPR001322">
    <property type="entry name" value="Lamin_tail_dom"/>
</dbReference>
<dbReference type="Proteomes" id="UP000546162">
    <property type="component" value="Unassembled WGS sequence"/>
</dbReference>
<keyword evidence="1" id="KW-0732">Signal</keyword>
<dbReference type="SUPFAM" id="SSF74853">
    <property type="entry name" value="Lamin A/C globular tail domain"/>
    <property type="match status" value="2"/>
</dbReference>
<evidence type="ECO:0000313" key="4">
    <source>
        <dbReference type="Proteomes" id="UP000546162"/>
    </source>
</evidence>
<evidence type="ECO:0000256" key="1">
    <source>
        <dbReference type="SAM" id="SignalP"/>
    </source>
</evidence>
<comment type="caution">
    <text evidence="3">The sequence shown here is derived from an EMBL/GenBank/DDBJ whole genome shotgun (WGS) entry which is preliminary data.</text>
</comment>
<gene>
    <name evidence="3" type="ORF">BJY16_008312</name>
</gene>
<organism evidence="3 4">
    <name type="scientific">Actinoplanes octamycinicus</name>
    <dbReference type="NCBI Taxonomy" id="135948"/>
    <lineage>
        <taxon>Bacteria</taxon>
        <taxon>Bacillati</taxon>
        <taxon>Actinomycetota</taxon>
        <taxon>Actinomycetes</taxon>
        <taxon>Micromonosporales</taxon>
        <taxon>Micromonosporaceae</taxon>
        <taxon>Actinoplanes</taxon>
    </lineage>
</organism>
<dbReference type="SUPFAM" id="SSF50199">
    <property type="entry name" value="Staphylococcal nuclease"/>
    <property type="match status" value="1"/>
</dbReference>
<reference evidence="3 4" key="1">
    <citation type="submission" date="2020-08" db="EMBL/GenBank/DDBJ databases">
        <title>Sequencing the genomes of 1000 actinobacteria strains.</title>
        <authorList>
            <person name="Klenk H.-P."/>
        </authorList>
    </citation>
    <scope>NUCLEOTIDE SEQUENCE [LARGE SCALE GENOMIC DNA]</scope>
    <source>
        <strain evidence="3 4">DSM 45809</strain>
    </source>
</reference>